<sequence length="165" mass="18719">MTFLLSYLSIFSSLMFMSMKSPLLLSITIILQTILISIIMTTFALSSWFSFMLLMVYLTGMMVIFIYVSSLASNDLFTMNKSQFIVLLILTTPVLLVMFKSSLPFLTTTNSMPMDYVSSSAMKTIKMYSKPLYLMTVFLIIYILLAMIMVVKNTSFSSGPLRSKK</sequence>
<evidence type="ECO:0000256" key="2">
    <source>
        <dbReference type="ARBA" id="ARBA00005698"/>
    </source>
</evidence>
<evidence type="ECO:0000256" key="9">
    <source>
        <dbReference type="ARBA" id="ARBA00022982"/>
    </source>
</evidence>
<evidence type="ECO:0000256" key="12">
    <source>
        <dbReference type="ARBA" id="ARBA00023128"/>
    </source>
</evidence>
<dbReference type="EC" id="7.1.1.2" evidence="3"/>
<keyword evidence="9" id="KW-0249">Electron transport</keyword>
<feature type="transmembrane region" description="Helical" evidence="16">
    <location>
        <begin position="51"/>
        <end position="72"/>
    </location>
</feature>
<comment type="subcellular location">
    <subcellularLocation>
        <location evidence="1">Mitochondrion membrane</location>
        <topology evidence="1">Multi-pass membrane protein</topology>
    </subcellularLocation>
</comment>
<keyword evidence="8" id="KW-1278">Translocase</keyword>
<accession>A0A345UE51</accession>
<comment type="catalytic activity">
    <reaction evidence="15">
        <text>a ubiquinone + NADH + 5 H(+)(in) = a ubiquinol + NAD(+) + 4 H(+)(out)</text>
        <dbReference type="Rhea" id="RHEA:29091"/>
        <dbReference type="Rhea" id="RHEA-COMP:9565"/>
        <dbReference type="Rhea" id="RHEA-COMP:9566"/>
        <dbReference type="ChEBI" id="CHEBI:15378"/>
        <dbReference type="ChEBI" id="CHEBI:16389"/>
        <dbReference type="ChEBI" id="CHEBI:17976"/>
        <dbReference type="ChEBI" id="CHEBI:57540"/>
        <dbReference type="ChEBI" id="CHEBI:57945"/>
        <dbReference type="EC" id="7.1.1.2"/>
    </reaction>
</comment>
<dbReference type="PANTHER" id="PTHR11435:SF1">
    <property type="entry name" value="NADH-UBIQUINONE OXIDOREDUCTASE CHAIN 6"/>
    <property type="match status" value="1"/>
</dbReference>
<keyword evidence="5" id="KW-0813">Transport</keyword>
<protein>
    <recommendedName>
        <fullName evidence="4">NADH-ubiquinone oxidoreductase chain 6</fullName>
        <ecNumber evidence="3">7.1.1.2</ecNumber>
    </recommendedName>
    <alternativeName>
        <fullName evidence="14">NADH dehydrogenase subunit 6</fullName>
    </alternativeName>
</protein>
<feature type="transmembrane region" description="Helical" evidence="16">
    <location>
        <begin position="84"/>
        <end position="106"/>
    </location>
</feature>
<name>A0A345UE51_9CRUS</name>
<geneLocation type="mitochondrion" evidence="17"/>
<evidence type="ECO:0000256" key="3">
    <source>
        <dbReference type="ARBA" id="ARBA00012944"/>
    </source>
</evidence>
<evidence type="ECO:0000256" key="10">
    <source>
        <dbReference type="ARBA" id="ARBA00022989"/>
    </source>
</evidence>
<comment type="similarity">
    <text evidence="2">Belongs to the complex I subunit 6 family.</text>
</comment>
<evidence type="ECO:0000256" key="16">
    <source>
        <dbReference type="SAM" id="Phobius"/>
    </source>
</evidence>
<dbReference type="GO" id="GO:0031966">
    <property type="term" value="C:mitochondrial membrane"/>
    <property type="evidence" value="ECO:0007669"/>
    <property type="project" value="UniProtKB-SubCell"/>
</dbReference>
<keyword evidence="6" id="KW-0679">Respiratory chain</keyword>
<dbReference type="GO" id="GO:0008137">
    <property type="term" value="F:NADH dehydrogenase (ubiquinone) activity"/>
    <property type="evidence" value="ECO:0007669"/>
    <property type="project" value="UniProtKB-EC"/>
</dbReference>
<dbReference type="AlphaFoldDB" id="A0A345UE51"/>
<evidence type="ECO:0000256" key="5">
    <source>
        <dbReference type="ARBA" id="ARBA00022448"/>
    </source>
</evidence>
<gene>
    <name evidence="17" type="primary">nad6</name>
</gene>
<proteinExistence type="inferred from homology"/>
<feature type="transmembrane region" description="Helical" evidence="16">
    <location>
        <begin position="21"/>
        <end position="45"/>
    </location>
</feature>
<keyword evidence="13 16" id="KW-0472">Membrane</keyword>
<evidence type="ECO:0000256" key="8">
    <source>
        <dbReference type="ARBA" id="ARBA00022967"/>
    </source>
</evidence>
<evidence type="ECO:0000256" key="7">
    <source>
        <dbReference type="ARBA" id="ARBA00022692"/>
    </source>
</evidence>
<evidence type="ECO:0000256" key="4">
    <source>
        <dbReference type="ARBA" id="ARBA00021095"/>
    </source>
</evidence>
<reference evidence="17" key="1">
    <citation type="journal article" date="2018" name="Mol. Phylogenet. Evol.">
        <title>Species delimitation and mitogenome phylogenetics in the subterranean genus Pseudoniphargus (Crustacea: Amphipoda).</title>
        <authorList>
            <person name="Stokkan M."/>
            <person name="Jurado-Rivera J.A."/>
            <person name="Oromi P."/>
            <person name="Juan C."/>
            <person name="Jaume D."/>
            <person name="Pons J."/>
        </authorList>
    </citation>
    <scope>NUCLEOTIDE SEQUENCE</scope>
</reference>
<keyword evidence="10 16" id="KW-1133">Transmembrane helix</keyword>
<dbReference type="PANTHER" id="PTHR11435">
    <property type="entry name" value="NADH UBIQUINONE OXIDOREDUCTASE SUBUNIT ND6"/>
    <property type="match status" value="1"/>
</dbReference>
<keyword evidence="7 16" id="KW-0812">Transmembrane</keyword>
<evidence type="ECO:0000256" key="15">
    <source>
        <dbReference type="ARBA" id="ARBA00049551"/>
    </source>
</evidence>
<evidence type="ECO:0000256" key="6">
    <source>
        <dbReference type="ARBA" id="ARBA00022660"/>
    </source>
</evidence>
<keyword evidence="11" id="KW-0520">NAD</keyword>
<feature type="transmembrane region" description="Helical" evidence="16">
    <location>
        <begin position="132"/>
        <end position="151"/>
    </location>
</feature>
<dbReference type="EMBL" id="MH592139">
    <property type="protein sequence ID" value="AXI98737.1"/>
    <property type="molecule type" value="Genomic_DNA"/>
</dbReference>
<dbReference type="InterPro" id="IPR050269">
    <property type="entry name" value="ComplexI_Subunit6"/>
</dbReference>
<evidence type="ECO:0000256" key="13">
    <source>
        <dbReference type="ARBA" id="ARBA00023136"/>
    </source>
</evidence>
<evidence type="ECO:0000256" key="1">
    <source>
        <dbReference type="ARBA" id="ARBA00004225"/>
    </source>
</evidence>
<evidence type="ECO:0000313" key="17">
    <source>
        <dbReference type="EMBL" id="AXI98737.1"/>
    </source>
</evidence>
<organism evidence="17">
    <name type="scientific">Pseudoniphargus sp. 1-Basque</name>
    <dbReference type="NCBI Taxonomy" id="2212664"/>
    <lineage>
        <taxon>Eukaryota</taxon>
        <taxon>Metazoa</taxon>
        <taxon>Ecdysozoa</taxon>
        <taxon>Arthropoda</taxon>
        <taxon>Crustacea</taxon>
        <taxon>Multicrustacea</taxon>
        <taxon>Malacostraca</taxon>
        <taxon>Eumalacostraca</taxon>
        <taxon>Peracarida</taxon>
        <taxon>Amphipoda</taxon>
        <taxon>Senticaudata</taxon>
        <taxon>Gammarida</taxon>
        <taxon>Crangonyctidira</taxon>
        <taxon>Allocrangonyctoidea</taxon>
        <taxon>Allocrangonyctidae</taxon>
        <taxon>Pseudoniphargus</taxon>
    </lineage>
</organism>
<keyword evidence="12 17" id="KW-0496">Mitochondrion</keyword>
<evidence type="ECO:0000256" key="14">
    <source>
        <dbReference type="ARBA" id="ARBA00031019"/>
    </source>
</evidence>
<evidence type="ECO:0000256" key="11">
    <source>
        <dbReference type="ARBA" id="ARBA00023027"/>
    </source>
</evidence>